<proteinExistence type="inferred from homology"/>
<dbReference type="EMBL" id="AFOY02000005">
    <property type="protein sequence ID" value="EXF95646.1"/>
    <property type="molecule type" value="Genomic_DNA"/>
</dbReference>
<dbReference type="InterPro" id="IPR020904">
    <property type="entry name" value="Sc_DH/Rdtase_CS"/>
</dbReference>
<dbReference type="InterPro" id="IPR036291">
    <property type="entry name" value="NAD(P)-bd_dom_sf"/>
</dbReference>
<evidence type="ECO:0000313" key="3">
    <source>
        <dbReference type="EMBL" id="EXF95646.1"/>
    </source>
</evidence>
<keyword evidence="2" id="KW-0560">Oxidoreductase</keyword>
<evidence type="ECO:0000256" key="1">
    <source>
        <dbReference type="ARBA" id="ARBA00006484"/>
    </source>
</evidence>
<dbReference type="eggNOG" id="COG0300">
    <property type="taxonomic scope" value="Bacteria"/>
</dbReference>
<dbReference type="HOGENOM" id="CLU_010194_2_1_6"/>
<dbReference type="PANTHER" id="PTHR44196:SF1">
    <property type="entry name" value="DEHYDROGENASE_REDUCTASE SDR FAMILY MEMBER 7B"/>
    <property type="match status" value="1"/>
</dbReference>
<dbReference type="Gene3D" id="3.40.50.720">
    <property type="entry name" value="NAD(P)-binding Rossmann-like Domain"/>
    <property type="match status" value="1"/>
</dbReference>
<organism evidence="3 4">
    <name type="scientific">Pseudomonas fluorescens HK44</name>
    <dbReference type="NCBI Taxonomy" id="1042209"/>
    <lineage>
        <taxon>Bacteria</taxon>
        <taxon>Pseudomonadati</taxon>
        <taxon>Pseudomonadota</taxon>
        <taxon>Gammaproteobacteria</taxon>
        <taxon>Pseudomonadales</taxon>
        <taxon>Pseudomonadaceae</taxon>
        <taxon>Pseudomonas</taxon>
    </lineage>
</organism>
<evidence type="ECO:0000313" key="4">
    <source>
        <dbReference type="Proteomes" id="UP000022611"/>
    </source>
</evidence>
<protein>
    <submittedName>
        <fullName evidence="3">Short-chain dehydrogenase</fullName>
    </submittedName>
</protein>
<dbReference type="SUPFAM" id="SSF51735">
    <property type="entry name" value="NAD(P)-binding Rossmann-fold domains"/>
    <property type="match status" value="1"/>
</dbReference>
<evidence type="ECO:0000256" key="2">
    <source>
        <dbReference type="ARBA" id="ARBA00023002"/>
    </source>
</evidence>
<dbReference type="GO" id="GO:0016491">
    <property type="term" value="F:oxidoreductase activity"/>
    <property type="evidence" value="ECO:0007669"/>
    <property type="project" value="UniProtKB-KW"/>
</dbReference>
<dbReference type="OrthoDB" id="335726at2"/>
<comment type="similarity">
    <text evidence="1">Belongs to the short-chain dehydrogenases/reductases (SDR) family.</text>
</comment>
<dbReference type="GO" id="GO:0016020">
    <property type="term" value="C:membrane"/>
    <property type="evidence" value="ECO:0007669"/>
    <property type="project" value="TreeGrafter"/>
</dbReference>
<name>A0A010RTJ8_PSEFL</name>
<comment type="caution">
    <text evidence="3">The sequence shown here is derived from an EMBL/GenBank/DDBJ whole genome shotgun (WGS) entry which is preliminary data.</text>
</comment>
<dbReference type="PANTHER" id="PTHR44196">
    <property type="entry name" value="DEHYDROGENASE/REDUCTASE SDR FAMILY MEMBER 7B"/>
    <property type="match status" value="1"/>
</dbReference>
<dbReference type="Pfam" id="PF00106">
    <property type="entry name" value="adh_short"/>
    <property type="match status" value="1"/>
</dbReference>
<dbReference type="RefSeq" id="WP_019693623.1">
    <property type="nucleotide sequence ID" value="NZ_AFOY02000005.1"/>
</dbReference>
<reference evidence="3 4" key="1">
    <citation type="journal article" date="2011" name="J. Bacteriol.">
        <title>Draft genome sequence of the polycyclic aromatic hydrocarbon-degrading, genetically engineered bioluminescent bioreporter Pseudomonas fluorescens HK44.</title>
        <authorList>
            <person name="Chauhan A."/>
            <person name="Layton A.C."/>
            <person name="Williams D.E."/>
            <person name="Smartt A.E."/>
            <person name="Ripp S."/>
            <person name="Karpinets T.V."/>
            <person name="Brown S.D."/>
            <person name="Sayler G.S."/>
        </authorList>
    </citation>
    <scope>NUCLEOTIDE SEQUENCE [LARGE SCALE GENOMIC DNA]</scope>
    <source>
        <strain evidence="3 4">HK44</strain>
    </source>
</reference>
<dbReference type="InterPro" id="IPR002347">
    <property type="entry name" value="SDR_fam"/>
</dbReference>
<dbReference type="PROSITE" id="PS00061">
    <property type="entry name" value="ADH_SHORT"/>
    <property type="match status" value="1"/>
</dbReference>
<dbReference type="PRINTS" id="PR00081">
    <property type="entry name" value="GDHRDH"/>
</dbReference>
<gene>
    <name evidence="3" type="ORF">HK44_023910</name>
</gene>
<accession>A0A010RTJ8</accession>
<dbReference type="PATRIC" id="fig|1042209.11.peg.1328"/>
<sequence>MTEKENGLSHTTPRRYWLTGAGNGIGAAMAEELLKSGAHLAVSAHTIAPLKVLAQRYPGQVLVVAGNLTNSQTVREIGERIQQEWGSLDTVIINAGTCEYVDAKQFDGSIIEHVVRTNLLACSYCIVAALPLLRAGIAPHLVGIASSVTDLALPRAEAYGASKAGLRYLFESLRVDLASEDIEVTLVSPSFVGAPLNGNSDHPIPQMWSADKAARYVIETLKQRPQEVPLLALSMAALWPLSKMSSRGKLVIGKRMARCSPPSIDTP</sequence>
<dbReference type="AlphaFoldDB" id="A0A010RTJ8"/>
<dbReference type="Proteomes" id="UP000022611">
    <property type="component" value="Unassembled WGS sequence"/>
</dbReference>